<dbReference type="GO" id="GO:0016301">
    <property type="term" value="F:kinase activity"/>
    <property type="evidence" value="ECO:0007669"/>
    <property type="project" value="UniProtKB-KW"/>
</dbReference>
<dbReference type="Gene3D" id="3.40.1190.20">
    <property type="match status" value="1"/>
</dbReference>
<dbReference type="PANTHER" id="PTHR10584">
    <property type="entry name" value="SUGAR KINASE"/>
    <property type="match status" value="1"/>
</dbReference>
<feature type="domain" description="Carbohydrate kinase PfkB" evidence="5">
    <location>
        <begin position="4"/>
        <end position="293"/>
    </location>
</feature>
<dbReference type="InterPro" id="IPR011611">
    <property type="entry name" value="PfkB_dom"/>
</dbReference>
<gene>
    <name evidence="6" type="ORF">JJB74_29945</name>
</gene>
<dbReference type="GO" id="GO:0005829">
    <property type="term" value="C:cytosol"/>
    <property type="evidence" value="ECO:0007669"/>
    <property type="project" value="TreeGrafter"/>
</dbReference>
<dbReference type="Proteomes" id="UP000622890">
    <property type="component" value="Unassembled WGS sequence"/>
</dbReference>
<dbReference type="EMBL" id="JAEPBG010000029">
    <property type="protein sequence ID" value="MBK4738855.1"/>
    <property type="molecule type" value="Genomic_DNA"/>
</dbReference>
<comment type="similarity">
    <text evidence="1 4">Belongs to the carbohydrate kinase PfkB family.</text>
</comment>
<dbReference type="RefSeq" id="WP_200598227.1">
    <property type="nucleotide sequence ID" value="NZ_JAEPBG010000029.1"/>
</dbReference>
<evidence type="ECO:0000256" key="3">
    <source>
        <dbReference type="ARBA" id="ARBA00022777"/>
    </source>
</evidence>
<evidence type="ECO:0000313" key="6">
    <source>
        <dbReference type="EMBL" id="MBK4738855.1"/>
    </source>
</evidence>
<dbReference type="PROSITE" id="PS00584">
    <property type="entry name" value="PFKB_KINASES_2"/>
    <property type="match status" value="1"/>
</dbReference>
<dbReference type="InterPro" id="IPR002173">
    <property type="entry name" value="Carboh/pur_kinase_PfkB_CS"/>
</dbReference>
<evidence type="ECO:0000313" key="7">
    <source>
        <dbReference type="Proteomes" id="UP000622890"/>
    </source>
</evidence>
<reference evidence="6" key="1">
    <citation type="submission" date="2021-01" db="EMBL/GenBank/DDBJ databases">
        <title>Genome sequence of strain Noviherbaspirillum sp. DKR-6.</title>
        <authorList>
            <person name="Chaudhary D.K."/>
        </authorList>
    </citation>
    <scope>NUCLEOTIDE SEQUENCE</scope>
    <source>
        <strain evidence="6">DKR-6</strain>
    </source>
</reference>
<keyword evidence="2 4" id="KW-0808">Transferase</keyword>
<dbReference type="GO" id="GO:0006796">
    <property type="term" value="P:phosphate-containing compound metabolic process"/>
    <property type="evidence" value="ECO:0007669"/>
    <property type="project" value="UniProtKB-ARBA"/>
</dbReference>
<dbReference type="InterPro" id="IPR029056">
    <property type="entry name" value="Ribokinase-like"/>
</dbReference>
<dbReference type="PANTHER" id="PTHR10584:SF157">
    <property type="entry name" value="SULFOFRUCTOSE KINASE"/>
    <property type="match status" value="1"/>
</dbReference>
<dbReference type="InterPro" id="IPR002139">
    <property type="entry name" value="Ribo/fructo_kinase"/>
</dbReference>
<keyword evidence="7" id="KW-1185">Reference proteome</keyword>
<sequence>MQCDILCVGISTLDRVWLVDSLPTGGGKFRAHDYLELGGGMAANAAVAAARLGGRVAYWGRNGDDSAGRTMRDELAGWGVDVAQFRLYAGHRSSVSAIFVGRDGERTIVNYRDESMPTDAAWLPAERAAGCHAVHGDVRWPEGVAPAYRAARAAGVPTVLDGEIAAPEVFATLLPLTDHAIFSEPGLASFAGRPIASDADRLAALAAVRAQGCRVAAVTRGTQGVLWLDEHGEHHLPAYTVAVVDTTGAGDVFHGAYALAIGEGQSVEAAMRFSSAVAAMKCAVKGGRAGIPTRVEVDGFLANG</sequence>
<protein>
    <submittedName>
        <fullName evidence="6">Sugar kinase</fullName>
    </submittedName>
</protein>
<accession>A0A934SYF9</accession>
<dbReference type="PRINTS" id="PR00990">
    <property type="entry name" value="RIBOKINASE"/>
</dbReference>
<organism evidence="6 7">
    <name type="scientific">Noviherbaspirillum pedocola</name>
    <dbReference type="NCBI Taxonomy" id="2801341"/>
    <lineage>
        <taxon>Bacteria</taxon>
        <taxon>Pseudomonadati</taxon>
        <taxon>Pseudomonadota</taxon>
        <taxon>Betaproteobacteria</taxon>
        <taxon>Burkholderiales</taxon>
        <taxon>Oxalobacteraceae</taxon>
        <taxon>Noviherbaspirillum</taxon>
    </lineage>
</organism>
<evidence type="ECO:0000259" key="5">
    <source>
        <dbReference type="Pfam" id="PF00294"/>
    </source>
</evidence>
<evidence type="ECO:0000256" key="1">
    <source>
        <dbReference type="ARBA" id="ARBA00010688"/>
    </source>
</evidence>
<evidence type="ECO:0000256" key="4">
    <source>
        <dbReference type="RuleBase" id="RU003704"/>
    </source>
</evidence>
<comment type="caution">
    <text evidence="6">The sequence shown here is derived from an EMBL/GenBank/DDBJ whole genome shotgun (WGS) entry which is preliminary data.</text>
</comment>
<name>A0A934SYF9_9BURK</name>
<proteinExistence type="inferred from homology"/>
<keyword evidence="3 4" id="KW-0418">Kinase</keyword>
<evidence type="ECO:0000256" key="2">
    <source>
        <dbReference type="ARBA" id="ARBA00022679"/>
    </source>
</evidence>
<dbReference type="SUPFAM" id="SSF53613">
    <property type="entry name" value="Ribokinase-like"/>
    <property type="match status" value="1"/>
</dbReference>
<dbReference type="Pfam" id="PF00294">
    <property type="entry name" value="PfkB"/>
    <property type="match status" value="1"/>
</dbReference>
<dbReference type="AlphaFoldDB" id="A0A934SYF9"/>